<comment type="caution">
    <text evidence="1">The sequence shown here is derived from an EMBL/GenBank/DDBJ whole genome shotgun (WGS) entry which is preliminary data.</text>
</comment>
<dbReference type="AlphaFoldDB" id="A0A2K3LTD5"/>
<dbReference type="Proteomes" id="UP000236291">
    <property type="component" value="Unassembled WGS sequence"/>
</dbReference>
<reference evidence="1 2" key="1">
    <citation type="journal article" date="2014" name="Am. J. Bot.">
        <title>Genome assembly and annotation for red clover (Trifolium pratense; Fabaceae).</title>
        <authorList>
            <person name="Istvanek J."/>
            <person name="Jaros M."/>
            <person name="Krenek A."/>
            <person name="Repkova J."/>
        </authorList>
    </citation>
    <scope>NUCLEOTIDE SEQUENCE [LARGE SCALE GENOMIC DNA]</scope>
    <source>
        <strain evidence="2">cv. Tatra</strain>
        <tissue evidence="1">Young leaves</tissue>
    </source>
</reference>
<feature type="non-terminal residue" evidence="1">
    <location>
        <position position="27"/>
    </location>
</feature>
<sequence length="27" mass="3040">MELAATAAMTFDEVSMERSKTFIFALQ</sequence>
<evidence type="ECO:0000313" key="2">
    <source>
        <dbReference type="Proteomes" id="UP000236291"/>
    </source>
</evidence>
<proteinExistence type="predicted"/>
<name>A0A2K3LTD5_TRIPR</name>
<accession>A0A2K3LTD5</accession>
<organism evidence="1 2">
    <name type="scientific">Trifolium pratense</name>
    <name type="common">Red clover</name>
    <dbReference type="NCBI Taxonomy" id="57577"/>
    <lineage>
        <taxon>Eukaryota</taxon>
        <taxon>Viridiplantae</taxon>
        <taxon>Streptophyta</taxon>
        <taxon>Embryophyta</taxon>
        <taxon>Tracheophyta</taxon>
        <taxon>Spermatophyta</taxon>
        <taxon>Magnoliopsida</taxon>
        <taxon>eudicotyledons</taxon>
        <taxon>Gunneridae</taxon>
        <taxon>Pentapetalae</taxon>
        <taxon>rosids</taxon>
        <taxon>fabids</taxon>
        <taxon>Fabales</taxon>
        <taxon>Fabaceae</taxon>
        <taxon>Papilionoideae</taxon>
        <taxon>50 kb inversion clade</taxon>
        <taxon>NPAAA clade</taxon>
        <taxon>Hologalegina</taxon>
        <taxon>IRL clade</taxon>
        <taxon>Trifolieae</taxon>
        <taxon>Trifolium</taxon>
    </lineage>
</organism>
<dbReference type="EMBL" id="ASHM01040622">
    <property type="protein sequence ID" value="PNX81798.1"/>
    <property type="molecule type" value="Genomic_DNA"/>
</dbReference>
<protein>
    <submittedName>
        <fullName evidence="1">Uncharacterized protein</fullName>
    </submittedName>
</protein>
<evidence type="ECO:0000313" key="1">
    <source>
        <dbReference type="EMBL" id="PNX81798.1"/>
    </source>
</evidence>
<reference evidence="1 2" key="2">
    <citation type="journal article" date="2017" name="Front. Plant Sci.">
        <title>Gene Classification and Mining of Molecular Markers Useful in Red Clover (Trifolium pratense) Breeding.</title>
        <authorList>
            <person name="Istvanek J."/>
            <person name="Dluhosova J."/>
            <person name="Dluhos P."/>
            <person name="Patkova L."/>
            <person name="Nedelnik J."/>
            <person name="Repkova J."/>
        </authorList>
    </citation>
    <scope>NUCLEOTIDE SEQUENCE [LARGE SCALE GENOMIC DNA]</scope>
    <source>
        <strain evidence="2">cv. Tatra</strain>
        <tissue evidence="1">Young leaves</tissue>
    </source>
</reference>
<gene>
    <name evidence="1" type="ORF">L195_g037823</name>
</gene>